<dbReference type="Proteomes" id="UP000605846">
    <property type="component" value="Unassembled WGS sequence"/>
</dbReference>
<evidence type="ECO:0000256" key="1">
    <source>
        <dbReference type="SAM" id="MobiDB-lite"/>
    </source>
</evidence>
<proteinExistence type="predicted"/>
<dbReference type="EMBL" id="JABAYA010000238">
    <property type="protein sequence ID" value="KAF7721748.1"/>
    <property type="molecule type" value="Genomic_DNA"/>
</dbReference>
<gene>
    <name evidence="2" type="ORF">EC973_004165</name>
</gene>
<name>A0A8H7BLK2_9FUNG</name>
<dbReference type="AlphaFoldDB" id="A0A8H7BLK2"/>
<accession>A0A8H7BLK2</accession>
<keyword evidence="3" id="KW-1185">Reference proteome</keyword>
<dbReference type="OrthoDB" id="2288804at2759"/>
<sequence>MVMTKNNSTNKHISLTNKQREQICAYKLAHPTITHEELATWAMEEFKLHKLPTKSTISRMLKRLEEEAASGSNDDNKKGRITKGKWPATTFAERLGIDSFKGSDGWMHRLHGEAAFLDDTGPEIATEHIKETLKKYEAKDIYNFGLLCNADGSDKWEPLIIGMAKKPERFKANSKRMEASDHGFNYYFLNSSGHYVEYEPTNVELLLKDSYREIIRRDFVAFLGSKAPVLLVDEYNTSKVCSSCDETTEEYRVVTLRCQHKTKVLRLYGDERKRRYRLDADDVVMHHTSVCEERVPVGWCQTAHAEDGPTARTVFWNRDVNAGKNIKRTLVSYMESDHDLGSRPESLQRGTRNEQEPMNHLKYTDIV</sequence>
<feature type="region of interest" description="Disordered" evidence="1">
    <location>
        <begin position="337"/>
        <end position="367"/>
    </location>
</feature>
<reference evidence="2" key="1">
    <citation type="submission" date="2020-01" db="EMBL/GenBank/DDBJ databases">
        <title>Genome Sequencing of Three Apophysomyces-Like Fungal Strains Confirms a Novel Fungal Genus in the Mucoromycota with divergent Burkholderia-like Endosymbiotic Bacteria.</title>
        <authorList>
            <person name="Stajich J.E."/>
            <person name="Macias A.M."/>
            <person name="Carter-House D."/>
            <person name="Lovett B."/>
            <person name="Kasson L.R."/>
            <person name="Berry K."/>
            <person name="Grigoriev I."/>
            <person name="Chang Y."/>
            <person name="Spatafora J."/>
            <person name="Kasson M.T."/>
        </authorList>
    </citation>
    <scope>NUCLEOTIDE SEQUENCE</scope>
    <source>
        <strain evidence="2">NRRL A-21654</strain>
    </source>
</reference>
<feature type="compositionally biased region" description="Basic and acidic residues" evidence="1">
    <location>
        <begin position="351"/>
        <end position="367"/>
    </location>
</feature>
<evidence type="ECO:0000313" key="3">
    <source>
        <dbReference type="Proteomes" id="UP000605846"/>
    </source>
</evidence>
<organism evidence="2 3">
    <name type="scientific">Apophysomyces ossiformis</name>
    <dbReference type="NCBI Taxonomy" id="679940"/>
    <lineage>
        <taxon>Eukaryota</taxon>
        <taxon>Fungi</taxon>
        <taxon>Fungi incertae sedis</taxon>
        <taxon>Mucoromycota</taxon>
        <taxon>Mucoromycotina</taxon>
        <taxon>Mucoromycetes</taxon>
        <taxon>Mucorales</taxon>
        <taxon>Mucorineae</taxon>
        <taxon>Mucoraceae</taxon>
        <taxon>Apophysomyces</taxon>
    </lineage>
</organism>
<comment type="caution">
    <text evidence="2">The sequence shown here is derived from an EMBL/GenBank/DDBJ whole genome shotgun (WGS) entry which is preliminary data.</text>
</comment>
<dbReference type="Gene3D" id="1.10.10.60">
    <property type="entry name" value="Homeodomain-like"/>
    <property type="match status" value="1"/>
</dbReference>
<protein>
    <submittedName>
        <fullName evidence="2">Uncharacterized protein</fullName>
    </submittedName>
</protein>
<evidence type="ECO:0000313" key="2">
    <source>
        <dbReference type="EMBL" id="KAF7721748.1"/>
    </source>
</evidence>